<keyword evidence="4" id="KW-1185">Reference proteome</keyword>
<sequence length="73" mass="8434">MKRRRVKSSSKARKGRSAQPRQKKKSDMYKPQLADVQALPPALHHIRRDTLTAFTYFIAITTSILVQSFSYLL</sequence>
<feature type="compositionally biased region" description="Basic residues" evidence="1">
    <location>
        <begin position="1"/>
        <end position="24"/>
    </location>
</feature>
<evidence type="ECO:0000256" key="2">
    <source>
        <dbReference type="SAM" id="Phobius"/>
    </source>
</evidence>
<protein>
    <submittedName>
        <fullName evidence="3">Uncharacterized protein</fullName>
    </submittedName>
</protein>
<proteinExistence type="predicted"/>
<feature type="transmembrane region" description="Helical" evidence="2">
    <location>
        <begin position="53"/>
        <end position="72"/>
    </location>
</feature>
<dbReference type="EMBL" id="JARK01001613">
    <property type="protein sequence ID" value="EYB86563.1"/>
    <property type="molecule type" value="Genomic_DNA"/>
</dbReference>
<comment type="caution">
    <text evidence="3">The sequence shown here is derived from an EMBL/GenBank/DDBJ whole genome shotgun (WGS) entry which is preliminary data.</text>
</comment>
<feature type="region of interest" description="Disordered" evidence="1">
    <location>
        <begin position="1"/>
        <end position="31"/>
    </location>
</feature>
<accession>A0A016S7J3</accession>
<organism evidence="3 4">
    <name type="scientific">Ancylostoma ceylanicum</name>
    <dbReference type="NCBI Taxonomy" id="53326"/>
    <lineage>
        <taxon>Eukaryota</taxon>
        <taxon>Metazoa</taxon>
        <taxon>Ecdysozoa</taxon>
        <taxon>Nematoda</taxon>
        <taxon>Chromadorea</taxon>
        <taxon>Rhabditida</taxon>
        <taxon>Rhabditina</taxon>
        <taxon>Rhabditomorpha</taxon>
        <taxon>Strongyloidea</taxon>
        <taxon>Ancylostomatidae</taxon>
        <taxon>Ancylostomatinae</taxon>
        <taxon>Ancylostoma</taxon>
    </lineage>
</organism>
<dbReference type="Proteomes" id="UP000024635">
    <property type="component" value="Unassembled WGS sequence"/>
</dbReference>
<evidence type="ECO:0000313" key="3">
    <source>
        <dbReference type="EMBL" id="EYB86563.1"/>
    </source>
</evidence>
<reference evidence="4" key="1">
    <citation type="journal article" date="2015" name="Nat. Genet.">
        <title>The genome and transcriptome of the zoonotic hookworm Ancylostoma ceylanicum identify infection-specific gene families.</title>
        <authorList>
            <person name="Schwarz E.M."/>
            <person name="Hu Y."/>
            <person name="Antoshechkin I."/>
            <person name="Miller M.M."/>
            <person name="Sternberg P.W."/>
            <person name="Aroian R.V."/>
        </authorList>
    </citation>
    <scope>NUCLEOTIDE SEQUENCE</scope>
    <source>
        <strain evidence="4">HY135</strain>
    </source>
</reference>
<evidence type="ECO:0000256" key="1">
    <source>
        <dbReference type="SAM" id="MobiDB-lite"/>
    </source>
</evidence>
<dbReference type="AlphaFoldDB" id="A0A016S7J3"/>
<gene>
    <name evidence="3" type="primary">Acey_s0277.g1135</name>
    <name evidence="3" type="ORF">Y032_0277g1135</name>
</gene>
<keyword evidence="2" id="KW-0472">Membrane</keyword>
<name>A0A016S7J3_9BILA</name>
<keyword evidence="2" id="KW-1133">Transmembrane helix</keyword>
<evidence type="ECO:0000313" key="4">
    <source>
        <dbReference type="Proteomes" id="UP000024635"/>
    </source>
</evidence>
<keyword evidence="2" id="KW-0812">Transmembrane</keyword>